<dbReference type="InterPro" id="IPR027363">
    <property type="entry name" value="M1Pi_N"/>
</dbReference>
<gene>
    <name evidence="2" type="ORF">SAMN05421837_103808</name>
</gene>
<dbReference type="InterPro" id="IPR000649">
    <property type="entry name" value="IF-2B-related"/>
</dbReference>
<evidence type="ECO:0000256" key="1">
    <source>
        <dbReference type="RuleBase" id="RU003814"/>
    </source>
</evidence>
<dbReference type="InterPro" id="IPR037171">
    <property type="entry name" value="NagB/RpiA_transferase-like"/>
</dbReference>
<dbReference type="GO" id="GO:0019509">
    <property type="term" value="P:L-methionine salvage from methylthioadenosine"/>
    <property type="evidence" value="ECO:0007669"/>
    <property type="project" value="TreeGrafter"/>
</dbReference>
<accession>A0A1H5QQ07</accession>
<sequence length="339" mass="36247">MTDMLPVLADSVRLDEDGVHILDRRQFPFRREWVLCKNLDEVADAIFGMVTQSSGPYFAALGGMVLAARDAAGLPPAEVRAHLESAGARLIATRTTNNHLRKAVACVLDAVVGRDDVVNAAEEGARRGDELYRARSRALGSHAAKLLPDDGVVLTHCWADLYLVELVLAARRAGKEPAFVCTETRPYLQGARLTAATLAEMDVDTTVITDGMGAAELASGRIDALITAADRVTMDGHVVNKIGTLGLAVAAAAFDVPFHALVQAPDQATATGTDVPIEYRDGAEVLTVLGQPTTSGRIRGRYPAFDVTPPRFVTTVVTDRGPFAPDRLGEYYAEGEPNQ</sequence>
<dbReference type="InterPro" id="IPR042529">
    <property type="entry name" value="IF_2B-like_C"/>
</dbReference>
<keyword evidence="3" id="KW-1185">Reference proteome</keyword>
<reference evidence="3" key="1">
    <citation type="submission" date="2016-10" db="EMBL/GenBank/DDBJ databases">
        <authorList>
            <person name="Varghese N."/>
            <person name="Submissions S."/>
        </authorList>
    </citation>
    <scope>NUCLEOTIDE SEQUENCE [LARGE SCALE GENOMIC DNA]</scope>
    <source>
        <strain evidence="3">DSM 44654</strain>
    </source>
</reference>
<comment type="similarity">
    <text evidence="1">Belongs to the eIF-2B alpha/beta/delta subunits family.</text>
</comment>
<dbReference type="GO" id="GO:0046523">
    <property type="term" value="F:S-methyl-5-thioribose-1-phosphate isomerase activity"/>
    <property type="evidence" value="ECO:0007669"/>
    <property type="project" value="TreeGrafter"/>
</dbReference>
<dbReference type="STRING" id="218821.SAMN05421837_103808"/>
<dbReference type="AlphaFoldDB" id="A0A1H5QQ07"/>
<dbReference type="PANTHER" id="PTHR43475">
    <property type="entry name" value="METHYLTHIORIBOSE-1-PHOSPHATE ISOMERASE"/>
    <property type="match status" value="1"/>
</dbReference>
<dbReference type="Gene3D" id="3.40.50.10470">
    <property type="entry name" value="Translation initiation factor eif-2b, domain 2"/>
    <property type="match status" value="1"/>
</dbReference>
<evidence type="ECO:0000313" key="3">
    <source>
        <dbReference type="Proteomes" id="UP000198878"/>
    </source>
</evidence>
<keyword evidence="2" id="KW-0413">Isomerase</keyword>
<name>A0A1H5QQ07_9PSEU</name>
<dbReference type="EMBL" id="FNUJ01000003">
    <property type="protein sequence ID" value="SEF27401.1"/>
    <property type="molecule type" value="Genomic_DNA"/>
</dbReference>
<dbReference type="PANTHER" id="PTHR43475:SF1">
    <property type="entry name" value="METHYLTHIORIBOSE-1-PHOSPHATE ISOMERASE"/>
    <property type="match status" value="1"/>
</dbReference>
<dbReference type="Pfam" id="PF01008">
    <property type="entry name" value="IF-2B"/>
    <property type="match status" value="1"/>
</dbReference>
<protein>
    <submittedName>
        <fullName evidence="2">Methylthioribose-1-phosphate isomerase</fullName>
    </submittedName>
</protein>
<proteinExistence type="inferred from homology"/>
<dbReference type="Gene3D" id="1.20.120.420">
    <property type="entry name" value="translation initiation factor eif-2b, domain 1"/>
    <property type="match status" value="1"/>
</dbReference>
<organism evidence="2 3">
    <name type="scientific">Amycolatopsis pretoriensis</name>
    <dbReference type="NCBI Taxonomy" id="218821"/>
    <lineage>
        <taxon>Bacteria</taxon>
        <taxon>Bacillati</taxon>
        <taxon>Actinomycetota</taxon>
        <taxon>Actinomycetes</taxon>
        <taxon>Pseudonocardiales</taxon>
        <taxon>Pseudonocardiaceae</taxon>
        <taxon>Amycolatopsis</taxon>
    </lineage>
</organism>
<dbReference type="Proteomes" id="UP000198878">
    <property type="component" value="Unassembled WGS sequence"/>
</dbReference>
<evidence type="ECO:0000313" key="2">
    <source>
        <dbReference type="EMBL" id="SEF27401.1"/>
    </source>
</evidence>
<dbReference type="SUPFAM" id="SSF100950">
    <property type="entry name" value="NagB/RpiA/CoA transferase-like"/>
    <property type="match status" value="1"/>
</dbReference>